<dbReference type="SMART" id="SM00248">
    <property type="entry name" value="ANK"/>
    <property type="match status" value="6"/>
</dbReference>
<dbReference type="PANTHER" id="PTHR24171">
    <property type="entry name" value="ANKYRIN REPEAT DOMAIN-CONTAINING PROTEIN 39-RELATED"/>
    <property type="match status" value="1"/>
</dbReference>
<proteinExistence type="predicted"/>
<dbReference type="PROSITE" id="PS50088">
    <property type="entry name" value="ANK_REPEAT"/>
    <property type="match status" value="5"/>
</dbReference>
<keyword evidence="2 3" id="KW-0040">ANK repeat</keyword>
<dbReference type="EMBL" id="JAPWTJ010001304">
    <property type="protein sequence ID" value="KAJ8972762.1"/>
    <property type="molecule type" value="Genomic_DNA"/>
</dbReference>
<keyword evidence="5" id="KW-1185">Reference proteome</keyword>
<feature type="repeat" description="ANK" evidence="3">
    <location>
        <begin position="239"/>
        <end position="271"/>
    </location>
</feature>
<sequence length="289" mass="32399">MNILKISDRGTSNAQITRKSIDLVELKPNSKEIAIVLREVQNGNKESLVNILEEYPSLHWAEIFYDKTGDTVLHCASRLGFIDVIDYLLNNFTPKSVECKNKDDKTPLHEGAQFAQYKACQRLIEHGANVNALKRADWTPLMLACTKVNGKRSLKTVQLLVENGALINYENKDGWTALHLISREGDAFIFNVLVKYGLDVRKCTKNGRTALHIAALHGNINIVKLLLNLGINVDINDSCGNTPLHEAVLGRNVDICRLLIENFADIHSRNNSDYSILHLAASLRRSTHH</sequence>
<feature type="repeat" description="ANK" evidence="3">
    <location>
        <begin position="173"/>
        <end position="205"/>
    </location>
</feature>
<dbReference type="Pfam" id="PF00023">
    <property type="entry name" value="Ank"/>
    <property type="match status" value="1"/>
</dbReference>
<dbReference type="Gene3D" id="1.25.40.20">
    <property type="entry name" value="Ankyrin repeat-containing domain"/>
    <property type="match status" value="3"/>
</dbReference>
<accession>A0ABQ9J3U4</accession>
<dbReference type="SUPFAM" id="SSF48403">
    <property type="entry name" value="Ankyrin repeat"/>
    <property type="match status" value="1"/>
</dbReference>
<dbReference type="PROSITE" id="PS50297">
    <property type="entry name" value="ANK_REP_REGION"/>
    <property type="match status" value="4"/>
</dbReference>
<feature type="repeat" description="ANK" evidence="3">
    <location>
        <begin position="103"/>
        <end position="135"/>
    </location>
</feature>
<evidence type="ECO:0000256" key="3">
    <source>
        <dbReference type="PROSITE-ProRule" id="PRU00023"/>
    </source>
</evidence>
<dbReference type="Proteomes" id="UP001162164">
    <property type="component" value="Unassembled WGS sequence"/>
</dbReference>
<evidence type="ECO:0000313" key="4">
    <source>
        <dbReference type="EMBL" id="KAJ8972762.1"/>
    </source>
</evidence>
<protein>
    <recommendedName>
        <fullName evidence="6">Ankyrin repeat domain-containing protein 16</fullName>
    </recommendedName>
</protein>
<dbReference type="InterPro" id="IPR002110">
    <property type="entry name" value="Ankyrin_rpt"/>
</dbReference>
<evidence type="ECO:0008006" key="6">
    <source>
        <dbReference type="Google" id="ProtNLM"/>
    </source>
</evidence>
<reference evidence="4" key="1">
    <citation type="journal article" date="2023" name="Insect Mol. Biol.">
        <title>Genome sequencing provides insights into the evolution of gene families encoding plant cell wall-degrading enzymes in longhorned beetles.</title>
        <authorList>
            <person name="Shin N.R."/>
            <person name="Okamura Y."/>
            <person name="Kirsch R."/>
            <person name="Pauchet Y."/>
        </authorList>
    </citation>
    <scope>NUCLEOTIDE SEQUENCE</scope>
    <source>
        <strain evidence="4">MMC_N1</strain>
    </source>
</reference>
<keyword evidence="1" id="KW-0677">Repeat</keyword>
<dbReference type="InterPro" id="IPR036770">
    <property type="entry name" value="Ankyrin_rpt-contain_sf"/>
</dbReference>
<gene>
    <name evidence="4" type="ORF">NQ317_006278</name>
</gene>
<feature type="repeat" description="ANK" evidence="3">
    <location>
        <begin position="206"/>
        <end position="238"/>
    </location>
</feature>
<evidence type="ECO:0000256" key="1">
    <source>
        <dbReference type="ARBA" id="ARBA00022737"/>
    </source>
</evidence>
<evidence type="ECO:0000256" key="2">
    <source>
        <dbReference type="ARBA" id="ARBA00023043"/>
    </source>
</evidence>
<organism evidence="4 5">
    <name type="scientific">Molorchus minor</name>
    <dbReference type="NCBI Taxonomy" id="1323400"/>
    <lineage>
        <taxon>Eukaryota</taxon>
        <taxon>Metazoa</taxon>
        <taxon>Ecdysozoa</taxon>
        <taxon>Arthropoda</taxon>
        <taxon>Hexapoda</taxon>
        <taxon>Insecta</taxon>
        <taxon>Pterygota</taxon>
        <taxon>Neoptera</taxon>
        <taxon>Endopterygota</taxon>
        <taxon>Coleoptera</taxon>
        <taxon>Polyphaga</taxon>
        <taxon>Cucujiformia</taxon>
        <taxon>Chrysomeloidea</taxon>
        <taxon>Cerambycidae</taxon>
        <taxon>Lamiinae</taxon>
        <taxon>Monochamini</taxon>
        <taxon>Molorchus</taxon>
    </lineage>
</organism>
<evidence type="ECO:0000313" key="5">
    <source>
        <dbReference type="Proteomes" id="UP001162164"/>
    </source>
</evidence>
<name>A0ABQ9J3U4_9CUCU</name>
<feature type="repeat" description="ANK" evidence="3">
    <location>
        <begin position="136"/>
        <end position="172"/>
    </location>
</feature>
<comment type="caution">
    <text evidence="4">The sequence shown here is derived from an EMBL/GenBank/DDBJ whole genome shotgun (WGS) entry which is preliminary data.</text>
</comment>
<dbReference type="PRINTS" id="PR01415">
    <property type="entry name" value="ANKYRIN"/>
</dbReference>
<dbReference type="Pfam" id="PF12796">
    <property type="entry name" value="Ank_2"/>
    <property type="match status" value="2"/>
</dbReference>